<comment type="similarity">
    <text evidence="1">Belongs to the SorC transcriptional regulatory family.</text>
</comment>
<dbReference type="GO" id="GO:0003677">
    <property type="term" value="F:DNA binding"/>
    <property type="evidence" value="ECO:0007669"/>
    <property type="project" value="UniProtKB-KW"/>
</dbReference>
<evidence type="ECO:0000313" key="7">
    <source>
        <dbReference type="EMBL" id="QCT71420.1"/>
    </source>
</evidence>
<dbReference type="PANTHER" id="PTHR34294:SF1">
    <property type="entry name" value="TRANSCRIPTIONAL REGULATOR LSRR"/>
    <property type="match status" value="1"/>
</dbReference>
<dbReference type="InterPro" id="IPR037171">
    <property type="entry name" value="NagB/RpiA_transferase-like"/>
</dbReference>
<evidence type="ECO:0000259" key="6">
    <source>
        <dbReference type="Pfam" id="PF04545"/>
    </source>
</evidence>
<dbReference type="AlphaFoldDB" id="A0A4P9C7I5"/>
<dbReference type="SUPFAM" id="SSF100950">
    <property type="entry name" value="NagB/RpiA/CoA transferase-like"/>
    <property type="match status" value="1"/>
</dbReference>
<dbReference type="RefSeq" id="WP_096920214.1">
    <property type="nucleotide sequence ID" value="NZ_CABJDW020000016.1"/>
</dbReference>
<dbReference type="Gene3D" id="1.10.10.60">
    <property type="entry name" value="Homeodomain-like"/>
    <property type="match status" value="1"/>
</dbReference>
<evidence type="ECO:0000256" key="2">
    <source>
        <dbReference type="ARBA" id="ARBA00023015"/>
    </source>
</evidence>
<evidence type="ECO:0000313" key="8">
    <source>
        <dbReference type="Proteomes" id="UP000218387"/>
    </source>
</evidence>
<dbReference type="GO" id="GO:0003700">
    <property type="term" value="F:DNA-binding transcription factor activity"/>
    <property type="evidence" value="ECO:0007669"/>
    <property type="project" value="InterPro"/>
</dbReference>
<dbReference type="EMBL" id="CP029487">
    <property type="protein sequence ID" value="QCT71420.1"/>
    <property type="molecule type" value="Genomic_DNA"/>
</dbReference>
<feature type="domain" description="Sugar-binding" evidence="5">
    <location>
        <begin position="66"/>
        <end position="309"/>
    </location>
</feature>
<dbReference type="InterPro" id="IPR007324">
    <property type="entry name" value="Sugar-bd_dom_put"/>
</dbReference>
<dbReference type="InterPro" id="IPR007630">
    <property type="entry name" value="RNA_pol_sigma70_r4"/>
</dbReference>
<keyword evidence="2" id="KW-0805">Transcription regulation</keyword>
<keyword evidence="4" id="KW-0804">Transcription</keyword>
<evidence type="ECO:0000256" key="1">
    <source>
        <dbReference type="ARBA" id="ARBA00010466"/>
    </source>
</evidence>
<organism evidence="7 8">
    <name type="scientific">Eubacterium maltosivorans</name>
    <dbReference type="NCBI Taxonomy" id="2041044"/>
    <lineage>
        <taxon>Bacteria</taxon>
        <taxon>Bacillati</taxon>
        <taxon>Bacillota</taxon>
        <taxon>Clostridia</taxon>
        <taxon>Eubacteriales</taxon>
        <taxon>Eubacteriaceae</taxon>
        <taxon>Eubacterium</taxon>
    </lineage>
</organism>
<feature type="domain" description="RNA polymerase sigma-70 region 4" evidence="6">
    <location>
        <begin position="14"/>
        <end position="46"/>
    </location>
</feature>
<dbReference type="SUPFAM" id="SSF88659">
    <property type="entry name" value="Sigma3 and sigma4 domains of RNA polymerase sigma factors"/>
    <property type="match status" value="1"/>
</dbReference>
<dbReference type="PANTHER" id="PTHR34294">
    <property type="entry name" value="TRANSCRIPTIONAL REGULATOR-RELATED"/>
    <property type="match status" value="1"/>
</dbReference>
<keyword evidence="3" id="KW-0238">DNA-binding</keyword>
<dbReference type="GO" id="GO:0006352">
    <property type="term" value="P:DNA-templated transcription initiation"/>
    <property type="evidence" value="ECO:0007669"/>
    <property type="project" value="InterPro"/>
</dbReference>
<sequence length="312" mass="34659">MKEKELIRLISAAQMYYEENMTQAEIAKSMGISRPSVSNLLNKARKEGIVKIEIKSFDSTSIGKSRELCNRFGLKSCQVVSCTEDKNETQERLYEAAVDFLLEILPKTRILGLGWGYNISRVIDILAGRELAGQYSGKVCPLIGTATVPHKGYHPNELATDFARKTGFEADFLISPAFPTTKQERDLFVTTDNYNSILALWKKTDTALVTLGGYPCVPDHATALRFGRRLITERATSNILSYFFNWKGQQIKGEDDFAIQIPLGPLSKIKNFIGIVPVEANVGSAIGCLNTGFARHLIIDEVTAEKILKTDV</sequence>
<evidence type="ECO:0000256" key="4">
    <source>
        <dbReference type="ARBA" id="ARBA00023163"/>
    </source>
</evidence>
<dbReference type="Gene3D" id="3.40.50.1360">
    <property type="match status" value="1"/>
</dbReference>
<evidence type="ECO:0000256" key="3">
    <source>
        <dbReference type="ARBA" id="ARBA00023125"/>
    </source>
</evidence>
<keyword evidence="8" id="KW-1185">Reference proteome</keyword>
<dbReference type="KEGG" id="emt:CPZ25_008785"/>
<dbReference type="InterPro" id="IPR013324">
    <property type="entry name" value="RNA_pol_sigma_r3/r4-like"/>
</dbReference>
<dbReference type="GO" id="GO:0030246">
    <property type="term" value="F:carbohydrate binding"/>
    <property type="evidence" value="ECO:0007669"/>
    <property type="project" value="InterPro"/>
</dbReference>
<dbReference type="Pfam" id="PF04198">
    <property type="entry name" value="Sugar-bind"/>
    <property type="match status" value="1"/>
</dbReference>
<proteinExistence type="inferred from homology"/>
<accession>A0A4P9C7I5</accession>
<dbReference type="Pfam" id="PF04545">
    <property type="entry name" value="Sigma70_r4"/>
    <property type="match status" value="1"/>
</dbReference>
<dbReference type="Proteomes" id="UP000218387">
    <property type="component" value="Chromosome"/>
</dbReference>
<evidence type="ECO:0000259" key="5">
    <source>
        <dbReference type="Pfam" id="PF04198"/>
    </source>
</evidence>
<dbReference type="InterPro" id="IPR051054">
    <property type="entry name" value="SorC_transcr_regulators"/>
</dbReference>
<gene>
    <name evidence="7" type="ORF">CPZ25_008785</name>
</gene>
<protein>
    <submittedName>
        <fullName evidence="7">Transcriptional regulator</fullName>
    </submittedName>
</protein>
<reference evidence="7 8" key="1">
    <citation type="submission" date="2018-05" db="EMBL/GenBank/DDBJ databases">
        <title>Genome comparison of Eubacterium sp.</title>
        <authorList>
            <person name="Feng Y."/>
            <person name="Sanchez-Andrea I."/>
            <person name="Stams A.J.M."/>
            <person name="De Vos W.M."/>
        </authorList>
    </citation>
    <scope>NUCLEOTIDE SEQUENCE [LARGE SCALE GENOMIC DNA]</scope>
    <source>
        <strain evidence="7 8">YI</strain>
    </source>
</reference>
<name>A0A4P9C7I5_EUBML</name>